<dbReference type="EMBL" id="CDMH01000064">
    <property type="protein sequence ID" value="CRF43354.1"/>
    <property type="molecule type" value="Genomic_DNA"/>
</dbReference>
<evidence type="ECO:0000313" key="4">
    <source>
        <dbReference type="EMBL" id="CRF52291.1"/>
    </source>
</evidence>
<dbReference type="AlphaFoldDB" id="A0A0K2XYY5"/>
<dbReference type="Proteomes" id="UP000043437">
    <property type="component" value="Unassembled WGS sequence"/>
</dbReference>
<accession>A0A0K2XYY5</accession>
<evidence type="ECO:0000313" key="7">
    <source>
        <dbReference type="Proteomes" id="UP000043437"/>
    </source>
</evidence>
<dbReference type="EMBL" id="CDML01000055">
    <property type="protein sequence ID" value="CRF41818.1"/>
    <property type="molecule type" value="Genomic_DNA"/>
</dbReference>
<reference evidence="4" key="1">
    <citation type="submission" date="2014-12" db="EMBL/GenBank/DDBJ databases">
        <title>Whole genome sequences of four Staphylococcus schleiferi canine isolates.</title>
        <authorList>
            <person name="Misic A.M."/>
            <person name="Cain C."/>
            <person name="Morris D.O."/>
            <person name="Rankin S."/>
            <person name="Beiting D."/>
        </authorList>
    </citation>
    <scope>NUCLEOTIDE SEQUENCE</scope>
    <source>
        <strain evidence="1">ASB11</strain>
        <strain evidence="2">ASB13</strain>
        <strain evidence="4">ASB7</strain>
        <strain evidence="3">ASB9</strain>
    </source>
</reference>
<dbReference type="EMBL" id="CDMG01000002">
    <property type="protein sequence ID" value="CRF52291.1"/>
    <property type="molecule type" value="Genomic_DNA"/>
</dbReference>
<gene>
    <name evidence="1" type="ORF">HAL011_16360</name>
    <name evidence="2" type="ORF">HAL013_15880</name>
    <name evidence="4" type="ORF">HAL07_04170</name>
    <name evidence="3" type="ORF">HAL09_16750</name>
</gene>
<reference evidence="6 7" key="2">
    <citation type="submission" date="2014-12" db="EMBL/GenBank/DDBJ databases">
        <authorList>
            <person name="Jaenicke S."/>
        </authorList>
    </citation>
    <scope>NUCLEOTIDE SEQUENCE [LARGE SCALE GENOMIC DNA]</scope>
</reference>
<organism evidence="4 7">
    <name type="scientific">Helicobacter ailurogastricus</name>
    <dbReference type="NCBI Taxonomy" id="1578720"/>
    <lineage>
        <taxon>Bacteria</taxon>
        <taxon>Pseudomonadati</taxon>
        <taxon>Campylobacterota</taxon>
        <taxon>Epsilonproteobacteria</taxon>
        <taxon>Campylobacterales</taxon>
        <taxon>Helicobacteraceae</taxon>
        <taxon>Helicobacter</taxon>
    </lineage>
</organism>
<dbReference type="Proteomes" id="UP000045175">
    <property type="component" value="Unassembled WGS sequence"/>
</dbReference>
<proteinExistence type="predicted"/>
<reference evidence="5" key="3">
    <citation type="submission" date="2014-12" db="EMBL/GenBank/DDBJ databases">
        <authorList>
            <person name="Smet A."/>
        </authorList>
    </citation>
    <scope>NUCLEOTIDE SEQUENCE [LARGE SCALE GENOMIC DNA]</scope>
</reference>
<dbReference type="Proteomes" id="UP000041394">
    <property type="component" value="Unassembled WGS sequence"/>
</dbReference>
<sequence>MSASPLIPKDSQELALKRAKLDLIIAAKIYGLEPKHLEHVLSTFKVLEKNKSRL</sequence>
<evidence type="ECO:0000313" key="6">
    <source>
        <dbReference type="Proteomes" id="UP000041394"/>
    </source>
</evidence>
<dbReference type="Proteomes" id="UP000038622">
    <property type="component" value="Unassembled WGS sequence"/>
</dbReference>
<evidence type="ECO:0000313" key="1">
    <source>
        <dbReference type="EMBL" id="CRF41818.1"/>
    </source>
</evidence>
<evidence type="ECO:0000313" key="2">
    <source>
        <dbReference type="EMBL" id="CRF43354.1"/>
    </source>
</evidence>
<dbReference type="EMBL" id="CDMN01000071">
    <property type="protein sequence ID" value="CRF45042.1"/>
    <property type="molecule type" value="Genomic_DNA"/>
</dbReference>
<evidence type="ECO:0000313" key="5">
    <source>
        <dbReference type="Proteomes" id="UP000038622"/>
    </source>
</evidence>
<keyword evidence="5" id="KW-1185">Reference proteome</keyword>
<dbReference type="GeneID" id="82132515"/>
<dbReference type="RefSeq" id="WP_156239988.1">
    <property type="nucleotide sequence ID" value="NZ_BSCV01000004.1"/>
</dbReference>
<protein>
    <submittedName>
        <fullName evidence="4">Uncharacterized protein</fullName>
    </submittedName>
</protein>
<evidence type="ECO:0000313" key="3">
    <source>
        <dbReference type="EMBL" id="CRF45042.1"/>
    </source>
</evidence>
<name>A0A0K2XYY5_9HELI</name>